<comment type="caution">
    <text evidence="1">The sequence shown here is derived from an EMBL/GenBank/DDBJ whole genome shotgun (WGS) entry which is preliminary data.</text>
</comment>
<dbReference type="Proteomes" id="UP000324104">
    <property type="component" value="Unassembled WGS sequence"/>
</dbReference>
<gene>
    <name evidence="1" type="ORF">FYC77_11830</name>
</gene>
<accession>A0A5D5ARP1</accession>
<dbReference type="AlphaFoldDB" id="A0A5D5ARP1"/>
<keyword evidence="2" id="KW-1185">Reference proteome</keyword>
<dbReference type="EMBL" id="VTAW01000014">
    <property type="protein sequence ID" value="TYT61721.1"/>
    <property type="molecule type" value="Genomic_DNA"/>
</dbReference>
<dbReference type="RefSeq" id="WP_149081708.1">
    <property type="nucleotide sequence ID" value="NZ_VTAW01000014.1"/>
</dbReference>
<evidence type="ECO:0000313" key="2">
    <source>
        <dbReference type="Proteomes" id="UP000324104"/>
    </source>
</evidence>
<protein>
    <submittedName>
        <fullName evidence="1">Uncharacterized protein</fullName>
    </submittedName>
</protein>
<evidence type="ECO:0000313" key="1">
    <source>
        <dbReference type="EMBL" id="TYT61721.1"/>
    </source>
</evidence>
<reference evidence="1 2" key="1">
    <citation type="submission" date="2019-08" db="EMBL/GenBank/DDBJ databases">
        <title>Archaea genome.</title>
        <authorList>
            <person name="Kajale S."/>
            <person name="Shouche Y."/>
            <person name="Deshpande N."/>
            <person name="Sharma A."/>
        </authorList>
    </citation>
    <scope>NUCLEOTIDE SEQUENCE [LARGE SCALE GENOMIC DNA]</scope>
    <source>
        <strain evidence="1 2">ESP3B_9</strain>
    </source>
</reference>
<name>A0A5D5ARP1_9EURY</name>
<organism evidence="1 2">
    <name type="scientific">Natrialba swarupiae</name>
    <dbReference type="NCBI Taxonomy" id="2448032"/>
    <lineage>
        <taxon>Archaea</taxon>
        <taxon>Methanobacteriati</taxon>
        <taxon>Methanobacteriota</taxon>
        <taxon>Stenosarchaea group</taxon>
        <taxon>Halobacteria</taxon>
        <taxon>Halobacteriales</taxon>
        <taxon>Natrialbaceae</taxon>
        <taxon>Natrialba</taxon>
    </lineage>
</organism>
<proteinExistence type="predicted"/>
<sequence length="108" mass="12235">MVRTIDILDLETEEHVATVAEDGTIETFDSTGVVEEDLLKLLDDSRAVPYRDAAPEVIDGEEVIVEKLHWIEPGEQGYLMVWTEILPYPYGVDWDAVDTEAFEQPNPE</sequence>